<dbReference type="Proteomes" id="UP000580250">
    <property type="component" value="Unassembled WGS sequence"/>
</dbReference>
<organism evidence="1 2">
    <name type="scientific">Meloidogyne enterolobii</name>
    <name type="common">Root-knot nematode worm</name>
    <name type="synonym">Meloidogyne mayaguensis</name>
    <dbReference type="NCBI Taxonomy" id="390850"/>
    <lineage>
        <taxon>Eukaryota</taxon>
        <taxon>Metazoa</taxon>
        <taxon>Ecdysozoa</taxon>
        <taxon>Nematoda</taxon>
        <taxon>Chromadorea</taxon>
        <taxon>Rhabditida</taxon>
        <taxon>Tylenchina</taxon>
        <taxon>Tylenchomorpha</taxon>
        <taxon>Tylenchoidea</taxon>
        <taxon>Meloidogynidae</taxon>
        <taxon>Meloidogyninae</taxon>
        <taxon>Meloidogyne</taxon>
    </lineage>
</organism>
<evidence type="ECO:0000313" key="1">
    <source>
        <dbReference type="EMBL" id="CAD2153754.1"/>
    </source>
</evidence>
<evidence type="ECO:0000313" key="2">
    <source>
        <dbReference type="Proteomes" id="UP000580250"/>
    </source>
</evidence>
<sequence length="85" mass="9719">MPIICRCLHNRKETDKATESSKGKIIQFSPLCGCTLKCLKCLPLKVSKKSCEKENLDKELDLEKETKDTKIEKEESKSGKYNEII</sequence>
<dbReference type="AlphaFoldDB" id="A0A6V7UCY9"/>
<protein>
    <submittedName>
        <fullName evidence="1">Uncharacterized protein</fullName>
    </submittedName>
</protein>
<accession>A0A6V7UCY9</accession>
<reference evidence="1 2" key="1">
    <citation type="submission" date="2020-08" db="EMBL/GenBank/DDBJ databases">
        <authorList>
            <person name="Koutsovoulos G."/>
            <person name="Danchin GJ E."/>
        </authorList>
    </citation>
    <scope>NUCLEOTIDE SEQUENCE [LARGE SCALE GENOMIC DNA]</scope>
</reference>
<proteinExistence type="predicted"/>
<comment type="caution">
    <text evidence="1">The sequence shown here is derived from an EMBL/GenBank/DDBJ whole genome shotgun (WGS) entry which is preliminary data.</text>
</comment>
<gene>
    <name evidence="1" type="ORF">MENT_LOCUS11232</name>
</gene>
<name>A0A6V7UCY9_MELEN</name>
<dbReference type="EMBL" id="CAJEWN010000054">
    <property type="protein sequence ID" value="CAD2153754.1"/>
    <property type="molecule type" value="Genomic_DNA"/>
</dbReference>